<proteinExistence type="predicted"/>
<feature type="signal peptide" evidence="1">
    <location>
        <begin position="1"/>
        <end position="21"/>
    </location>
</feature>
<dbReference type="Proteomes" id="UP000031656">
    <property type="component" value="Chromosome"/>
</dbReference>
<dbReference type="PROSITE" id="PS51257">
    <property type="entry name" value="PROKAR_LIPOPROTEIN"/>
    <property type="match status" value="1"/>
</dbReference>
<evidence type="ECO:0000313" key="3">
    <source>
        <dbReference type="Proteomes" id="UP000031656"/>
    </source>
</evidence>
<feature type="chain" id="PRO_5001648839" description="Lipoprotein" evidence="1">
    <location>
        <begin position="22"/>
        <end position="108"/>
    </location>
</feature>
<name>A0A067Z7Q8_GLUOY</name>
<dbReference type="KEGG" id="goy:GLS_c19670"/>
<accession>A0A067Z7Q8</accession>
<protein>
    <recommendedName>
        <fullName evidence="4">Lipoprotein</fullName>
    </recommendedName>
</protein>
<dbReference type="AlphaFoldDB" id="A0A067Z7Q8"/>
<gene>
    <name evidence="2" type="ORF">GLS_c19670</name>
</gene>
<sequence length="108" mass="12563">MRKISLAILCCSLLTSGCAQKPVPVMIGNKYYLAGDNLCVKYKVLPDDSISCLSKWDKVTGSRYAMTDRQVSDYIKKRQIMTRNIKNRMHMSDLELQIYNQQPWPQWQ</sequence>
<evidence type="ECO:0000256" key="1">
    <source>
        <dbReference type="SAM" id="SignalP"/>
    </source>
</evidence>
<evidence type="ECO:0000313" key="2">
    <source>
        <dbReference type="EMBL" id="AHK71840.1"/>
    </source>
</evidence>
<dbReference type="EMBL" id="CP004373">
    <property type="protein sequence ID" value="AHK71840.1"/>
    <property type="molecule type" value="Genomic_DNA"/>
</dbReference>
<keyword evidence="1" id="KW-0732">Signal</keyword>
<reference evidence="2 3" key="1">
    <citation type="journal article" date="2015" name="Appl. Microbiol. Biotechnol.">
        <title>The consequence of an additional NADH dehydrogenase paralog on the growth of Gluconobacter oxydans DSM3504.</title>
        <authorList>
            <person name="Kostner D."/>
            <person name="Luchterhand B."/>
            <person name="Junker A."/>
            <person name="Volland S."/>
            <person name="Daniel R."/>
            <person name="Buchs J."/>
            <person name="Liebl W."/>
            <person name="Ehrenreich A."/>
        </authorList>
    </citation>
    <scope>NUCLEOTIDE SEQUENCE [LARGE SCALE GENOMIC DNA]</scope>
    <source>
        <strain evidence="2">DSM 3504</strain>
    </source>
</reference>
<organism evidence="2 3">
    <name type="scientific">Gluconobacter oxydans DSM 3504</name>
    <dbReference type="NCBI Taxonomy" id="1288313"/>
    <lineage>
        <taxon>Bacteria</taxon>
        <taxon>Pseudomonadati</taxon>
        <taxon>Pseudomonadota</taxon>
        <taxon>Alphaproteobacteria</taxon>
        <taxon>Acetobacterales</taxon>
        <taxon>Acetobacteraceae</taxon>
        <taxon>Gluconobacter</taxon>
    </lineage>
</organism>
<dbReference type="HOGENOM" id="CLU_2193238_0_0_5"/>
<evidence type="ECO:0008006" key="4">
    <source>
        <dbReference type="Google" id="ProtNLM"/>
    </source>
</evidence>